<evidence type="ECO:0000313" key="1">
    <source>
        <dbReference type="EMBL" id="KAK8207623.1"/>
    </source>
</evidence>
<proteinExistence type="predicted"/>
<gene>
    <name evidence="1" type="ORF">M8818_004277</name>
</gene>
<name>A0ACC3SD49_9PEZI</name>
<protein>
    <submittedName>
        <fullName evidence="1">Uncharacterized protein</fullName>
    </submittedName>
</protein>
<reference evidence="1" key="1">
    <citation type="submission" date="2024-02" db="EMBL/GenBank/DDBJ databases">
        <title>Metagenome Assembled Genome of Zalaria obscura JY119.</title>
        <authorList>
            <person name="Vighnesh L."/>
            <person name="Jagadeeshwari U."/>
            <person name="Venkata Ramana C."/>
            <person name="Sasikala C."/>
        </authorList>
    </citation>
    <scope>NUCLEOTIDE SEQUENCE</scope>
    <source>
        <strain evidence="1">JY119</strain>
    </source>
</reference>
<dbReference type="Proteomes" id="UP001320706">
    <property type="component" value="Unassembled WGS sequence"/>
</dbReference>
<sequence>MLEWRSCKPDNKEEGVEQLHTVTWALPRRADSHTCLYRTNAIHQDSGQTRQSDTRHTAGRMSSSHTTTNPEAAAYYVRPGPAVDGTRWVLRRLPSIPSTSSVDPPTCYAYPGVKPTFDGRRPSHTCYLKACPSFPFTIGHNTYIRQGIPVYLDPYGPRRFEFASNGVTYAHEETPPSPDPYWLRGTEGSVSSESETLTARSDSTRAVPMCRSGSRETQATSVGEIDSVVAAAALTAAFHAHAPHDNFVWAQYNPVVGGVAWGGHTVTGMTSNYRPVTPEAFDADDFDADEAVAHVQAADDRRMHGASAADEAGFRTGYEYLVIRSINTTEQGLAYSTSLVPGSPVESWSDRF</sequence>
<dbReference type="EMBL" id="JAMKPW020000021">
    <property type="protein sequence ID" value="KAK8207623.1"/>
    <property type="molecule type" value="Genomic_DNA"/>
</dbReference>
<comment type="caution">
    <text evidence="1">The sequence shown here is derived from an EMBL/GenBank/DDBJ whole genome shotgun (WGS) entry which is preliminary data.</text>
</comment>
<evidence type="ECO:0000313" key="2">
    <source>
        <dbReference type="Proteomes" id="UP001320706"/>
    </source>
</evidence>
<accession>A0ACC3SD49</accession>
<keyword evidence="2" id="KW-1185">Reference proteome</keyword>
<organism evidence="1 2">
    <name type="scientific">Zalaria obscura</name>
    <dbReference type="NCBI Taxonomy" id="2024903"/>
    <lineage>
        <taxon>Eukaryota</taxon>
        <taxon>Fungi</taxon>
        <taxon>Dikarya</taxon>
        <taxon>Ascomycota</taxon>
        <taxon>Pezizomycotina</taxon>
        <taxon>Dothideomycetes</taxon>
        <taxon>Dothideomycetidae</taxon>
        <taxon>Dothideales</taxon>
        <taxon>Zalariaceae</taxon>
        <taxon>Zalaria</taxon>
    </lineage>
</organism>